<dbReference type="SUPFAM" id="SSF53335">
    <property type="entry name" value="S-adenosyl-L-methionine-dependent methyltransferases"/>
    <property type="match status" value="1"/>
</dbReference>
<gene>
    <name evidence="1" type="ORF">IBL26_07425</name>
</gene>
<keyword evidence="1" id="KW-0808">Transferase</keyword>
<dbReference type="Gene3D" id="3.40.50.150">
    <property type="entry name" value="Vaccinia Virus protein VP39"/>
    <property type="match status" value="1"/>
</dbReference>
<dbReference type="Proteomes" id="UP000626026">
    <property type="component" value="Unassembled WGS sequence"/>
</dbReference>
<evidence type="ECO:0000313" key="2">
    <source>
        <dbReference type="Proteomes" id="UP000626026"/>
    </source>
</evidence>
<proteinExistence type="predicted"/>
<dbReference type="Gene3D" id="1.10.150.290">
    <property type="entry name" value="S-adenosyl-L-methionine-dependent methyltransferases"/>
    <property type="match status" value="1"/>
</dbReference>
<dbReference type="PANTHER" id="PTHR43861">
    <property type="entry name" value="TRANS-ACONITATE 2-METHYLTRANSFERASE-RELATED"/>
    <property type="match status" value="1"/>
</dbReference>
<dbReference type="RefSeq" id="WP_187783843.1">
    <property type="nucleotide sequence ID" value="NZ_JACTVA010000009.1"/>
</dbReference>
<dbReference type="CDD" id="cd02440">
    <property type="entry name" value="AdoMet_MTases"/>
    <property type="match status" value="1"/>
</dbReference>
<dbReference type="PANTHER" id="PTHR43861:SF1">
    <property type="entry name" value="TRANS-ACONITATE 2-METHYLTRANSFERASE"/>
    <property type="match status" value="1"/>
</dbReference>
<dbReference type="GO" id="GO:0032259">
    <property type="term" value="P:methylation"/>
    <property type="evidence" value="ECO:0007669"/>
    <property type="project" value="UniProtKB-KW"/>
</dbReference>
<keyword evidence="1" id="KW-0489">Methyltransferase</keyword>
<reference evidence="1 2" key="1">
    <citation type="journal article" date="2013" name="Int. J. Syst. Evol. Microbiol.">
        <title>Roseomonas aerophila sp. nov., isolated from air.</title>
        <authorList>
            <person name="Kim S.J."/>
            <person name="Weon H.Y."/>
            <person name="Ahn J.H."/>
            <person name="Hong S.B."/>
            <person name="Seok S.J."/>
            <person name="Whang K.S."/>
            <person name="Kwon S.W."/>
        </authorList>
    </citation>
    <scope>NUCLEOTIDE SEQUENCE [LARGE SCALE GENOMIC DNA]</scope>
    <source>
        <strain evidence="1 2">NBRC 108923</strain>
    </source>
</reference>
<organism evidence="1 2">
    <name type="scientific">Teichococcus aerophilus</name>
    <dbReference type="NCBI Taxonomy" id="1224513"/>
    <lineage>
        <taxon>Bacteria</taxon>
        <taxon>Pseudomonadati</taxon>
        <taxon>Pseudomonadota</taxon>
        <taxon>Alphaproteobacteria</taxon>
        <taxon>Acetobacterales</taxon>
        <taxon>Roseomonadaceae</taxon>
        <taxon>Roseomonas</taxon>
    </lineage>
</organism>
<name>A0ABR7RKM4_9PROT</name>
<accession>A0ABR7RKM4</accession>
<sequence>MAGNPSWNPTQYLRFGAERLQPAIDLIGRLTHPAPRRVVDLGCGAGNALPLLAARFPGAEVVGVDGSPEMLAKAASSGFATEQADIATWEPAEKVDVIFSNAALQWLPDHVRLFPRLLSCLAPGGMLAVQMPAMDDTPARRLQLETARSGPWAASVASVATVRPVPVAGVYYELLRPLAPRLELWVTEYVHQLQGPDPVMQWFKGSSLQPYLDAMPEPMRPDFLAAYAEAIRPHYPPQHDGVTLLSFRRLFLIASPEE</sequence>
<dbReference type="GO" id="GO:0008168">
    <property type="term" value="F:methyltransferase activity"/>
    <property type="evidence" value="ECO:0007669"/>
    <property type="project" value="UniProtKB-KW"/>
</dbReference>
<dbReference type="InterPro" id="IPR023149">
    <property type="entry name" value="Trans_acon_MeTrfase_C"/>
</dbReference>
<dbReference type="InterPro" id="IPR029063">
    <property type="entry name" value="SAM-dependent_MTases_sf"/>
</dbReference>
<dbReference type="EMBL" id="JACTVA010000009">
    <property type="protein sequence ID" value="MBC9206665.1"/>
    <property type="molecule type" value="Genomic_DNA"/>
</dbReference>
<keyword evidence="2" id="KW-1185">Reference proteome</keyword>
<evidence type="ECO:0000313" key="1">
    <source>
        <dbReference type="EMBL" id="MBC9206665.1"/>
    </source>
</evidence>
<dbReference type="Pfam" id="PF13489">
    <property type="entry name" value="Methyltransf_23"/>
    <property type="match status" value="1"/>
</dbReference>
<protein>
    <submittedName>
        <fullName evidence="1">Methyltransferase domain-containing protein</fullName>
    </submittedName>
</protein>
<comment type="caution">
    <text evidence="1">The sequence shown here is derived from an EMBL/GenBank/DDBJ whole genome shotgun (WGS) entry which is preliminary data.</text>
</comment>